<dbReference type="Gene3D" id="2.60.120.920">
    <property type="match status" value="1"/>
</dbReference>
<keyword evidence="2 4" id="KW-0863">Zinc-finger</keyword>
<evidence type="ECO:0000256" key="1">
    <source>
        <dbReference type="ARBA" id="ARBA00022723"/>
    </source>
</evidence>
<evidence type="ECO:0000256" key="4">
    <source>
        <dbReference type="PROSITE-ProRule" id="PRU00175"/>
    </source>
</evidence>
<dbReference type="Pfam" id="PF15227">
    <property type="entry name" value="zf-C3HC4_4"/>
    <property type="match status" value="1"/>
</dbReference>
<dbReference type="SUPFAM" id="SSF57850">
    <property type="entry name" value="RING/U-box"/>
    <property type="match status" value="1"/>
</dbReference>
<keyword evidence="8" id="KW-1185">Reference proteome</keyword>
<dbReference type="InterPro" id="IPR003877">
    <property type="entry name" value="SPRY_dom"/>
</dbReference>
<dbReference type="SUPFAM" id="SSF49899">
    <property type="entry name" value="Concanavalin A-like lectins/glucanases"/>
    <property type="match status" value="1"/>
</dbReference>
<dbReference type="Proteomes" id="UP000515159">
    <property type="component" value="Chromosome 5"/>
</dbReference>
<dbReference type="PANTHER" id="PTHR24103">
    <property type="entry name" value="E3 UBIQUITIN-PROTEIN LIGASE TRIM"/>
    <property type="match status" value="1"/>
</dbReference>
<dbReference type="InterPro" id="IPR013320">
    <property type="entry name" value="ConA-like_dom_sf"/>
</dbReference>
<gene>
    <name evidence="9" type="primary">MEFV</name>
</gene>
<proteinExistence type="predicted"/>
<dbReference type="InterPro" id="IPR050143">
    <property type="entry name" value="TRIM/RBCC"/>
</dbReference>
<dbReference type="PRINTS" id="PR01407">
    <property type="entry name" value="BUTYPHLNCDUF"/>
</dbReference>
<dbReference type="SMART" id="SM00184">
    <property type="entry name" value="RING"/>
    <property type="match status" value="1"/>
</dbReference>
<evidence type="ECO:0000256" key="3">
    <source>
        <dbReference type="ARBA" id="ARBA00022833"/>
    </source>
</evidence>
<dbReference type="KEGG" id="gsh:117361663"/>
<dbReference type="Pfam" id="PF00622">
    <property type="entry name" value="SPRY"/>
    <property type="match status" value="1"/>
</dbReference>
<evidence type="ECO:0000259" key="7">
    <source>
        <dbReference type="PROSITE" id="PS50188"/>
    </source>
</evidence>
<sequence length="609" mass="70394">MKEQRETFLYFLQESMAAVSHAKRLREEASCFLCLDYFTDPVTLECGDNFCRSCITQSWEGIATNFSCPQCKKTSQKTSLRANEQMENITQIMKKFCPKKERQKGGNLCEEHEENFKLLNDEDKKMIDDCSSESQNHRSHTVMPIEEAAQLYKNKFKMCLEPLRKNLEDLVKFKSHEEKKAEELMNEIQIKRQKLVSEFEELHQFLNKEKQILLSKLEEKKMMILQRIRENVTQLEEQCSSLMQLILEIETKTQQPFAELLKDVKDTLRRYQNMEFPEPKAVCTDLKMGFQLRYPEQLKKLITKFGESPQTSTVNVSILNKKDIQISPVVQSQIPVEHPASEQLVPMTRTLIPAPNATLTKETLQPQLGGKILLVVTPSIPTVNQKVPQCLPQHLQTNVQAQVAAIKSTPLVPQLITLRCYPSELWMEYGRYAVDVTLDPETAHPWLILSADRKNVRCGDRKQDVPDSSQRFDYSLCVLGFEGLTSGRHYWEVEVGELTVWELGVCKDSVSRKGRITLAPEQGYWVMRLKHGDEYRALTSPVTRLHLNARPQTVGILLDYQAGKVSFFNANTSTHLYTFIDTFKWKLQPFFCPGYNYGTLRIREVRNSD</sequence>
<dbReference type="RefSeq" id="XP_033803195.1">
    <property type="nucleotide sequence ID" value="XM_033947304.1"/>
</dbReference>
<dbReference type="PROSITE" id="PS50089">
    <property type="entry name" value="ZF_RING_2"/>
    <property type="match status" value="1"/>
</dbReference>
<evidence type="ECO:0000259" key="6">
    <source>
        <dbReference type="PROSITE" id="PS50089"/>
    </source>
</evidence>
<feature type="coiled-coil region" evidence="5">
    <location>
        <begin position="174"/>
        <end position="201"/>
    </location>
</feature>
<dbReference type="SMART" id="SM00589">
    <property type="entry name" value="PRY"/>
    <property type="match status" value="1"/>
</dbReference>
<feature type="coiled-coil region" evidence="5">
    <location>
        <begin position="225"/>
        <end position="252"/>
    </location>
</feature>
<dbReference type="CDD" id="cd16594">
    <property type="entry name" value="RING-HC_TRIM7-like_C-IV"/>
    <property type="match status" value="1"/>
</dbReference>
<dbReference type="InParanoid" id="A0A6P8R572"/>
<dbReference type="Gene3D" id="3.30.160.60">
    <property type="entry name" value="Classic Zinc Finger"/>
    <property type="match status" value="1"/>
</dbReference>
<dbReference type="InterPro" id="IPR013083">
    <property type="entry name" value="Znf_RING/FYVE/PHD"/>
</dbReference>
<dbReference type="CTD" id="4210"/>
<dbReference type="OrthoDB" id="654191at2759"/>
<organism evidence="8 9">
    <name type="scientific">Geotrypetes seraphini</name>
    <name type="common">Gaboon caecilian</name>
    <name type="synonym">Caecilia seraphini</name>
    <dbReference type="NCBI Taxonomy" id="260995"/>
    <lineage>
        <taxon>Eukaryota</taxon>
        <taxon>Metazoa</taxon>
        <taxon>Chordata</taxon>
        <taxon>Craniata</taxon>
        <taxon>Vertebrata</taxon>
        <taxon>Euteleostomi</taxon>
        <taxon>Amphibia</taxon>
        <taxon>Gymnophiona</taxon>
        <taxon>Geotrypetes</taxon>
    </lineage>
</organism>
<evidence type="ECO:0000313" key="9">
    <source>
        <dbReference type="RefSeq" id="XP_033803195.1"/>
    </source>
</evidence>
<dbReference type="GeneID" id="117361663"/>
<dbReference type="InterPro" id="IPR043136">
    <property type="entry name" value="B30.2/SPRY_sf"/>
</dbReference>
<dbReference type="AlphaFoldDB" id="A0A6P8R572"/>
<dbReference type="FunFam" id="2.60.120.920:FF:000004">
    <property type="entry name" value="Butyrophilin subfamily 1 member A1"/>
    <property type="match status" value="1"/>
</dbReference>
<feature type="domain" description="B30.2/SPRY" evidence="7">
    <location>
        <begin position="416"/>
        <end position="609"/>
    </location>
</feature>
<name>A0A6P8R572_GEOSA</name>
<dbReference type="InterPro" id="IPR006574">
    <property type="entry name" value="PRY"/>
</dbReference>
<accession>A0A6P8R572</accession>
<dbReference type="InterPro" id="IPR003879">
    <property type="entry name" value="Butyrophylin_SPRY"/>
</dbReference>
<dbReference type="GO" id="GO:0008270">
    <property type="term" value="F:zinc ion binding"/>
    <property type="evidence" value="ECO:0007669"/>
    <property type="project" value="UniProtKB-KW"/>
</dbReference>
<evidence type="ECO:0000256" key="5">
    <source>
        <dbReference type="SAM" id="Coils"/>
    </source>
</evidence>
<reference evidence="9" key="1">
    <citation type="submission" date="2025-08" db="UniProtKB">
        <authorList>
            <consortium name="RefSeq"/>
        </authorList>
    </citation>
    <scope>IDENTIFICATION</scope>
</reference>
<keyword evidence="5" id="KW-0175">Coiled coil</keyword>
<dbReference type="SMART" id="SM00449">
    <property type="entry name" value="SPRY"/>
    <property type="match status" value="1"/>
</dbReference>
<dbReference type="InterPro" id="IPR001870">
    <property type="entry name" value="B30.2/SPRY"/>
</dbReference>
<protein>
    <submittedName>
        <fullName evidence="9">Pyrin isoform X1</fullName>
    </submittedName>
</protein>
<dbReference type="PROSITE" id="PS50188">
    <property type="entry name" value="B302_SPRY"/>
    <property type="match status" value="1"/>
</dbReference>
<keyword evidence="1" id="KW-0479">Metal-binding</keyword>
<keyword evidence="3" id="KW-0862">Zinc</keyword>
<evidence type="ECO:0000256" key="2">
    <source>
        <dbReference type="ARBA" id="ARBA00022771"/>
    </source>
</evidence>
<feature type="domain" description="RING-type" evidence="6">
    <location>
        <begin position="31"/>
        <end position="72"/>
    </location>
</feature>
<dbReference type="InterPro" id="IPR001841">
    <property type="entry name" value="Znf_RING"/>
</dbReference>
<dbReference type="Gene3D" id="3.30.40.10">
    <property type="entry name" value="Zinc/RING finger domain, C3HC4 (zinc finger)"/>
    <property type="match status" value="1"/>
</dbReference>
<dbReference type="Pfam" id="PF13765">
    <property type="entry name" value="PRY"/>
    <property type="match status" value="1"/>
</dbReference>
<evidence type="ECO:0000313" key="8">
    <source>
        <dbReference type="Proteomes" id="UP000515159"/>
    </source>
</evidence>